<dbReference type="SMART" id="SM00065">
    <property type="entry name" value="GAF"/>
    <property type="match status" value="1"/>
</dbReference>
<dbReference type="PROSITE" id="PS50112">
    <property type="entry name" value="PAS"/>
    <property type="match status" value="1"/>
</dbReference>
<proteinExistence type="predicted"/>
<dbReference type="Gene3D" id="3.30.450.20">
    <property type="entry name" value="PAS domain"/>
    <property type="match status" value="1"/>
</dbReference>
<dbReference type="PATRIC" id="fig|1008153.3.peg.2663"/>
<accession>A0A151AEF9</accession>
<dbReference type="Pfam" id="PF13185">
    <property type="entry name" value="GAF_2"/>
    <property type="match status" value="1"/>
</dbReference>
<dbReference type="Proteomes" id="UP000075321">
    <property type="component" value="Unassembled WGS sequence"/>
</dbReference>
<dbReference type="InterPro" id="IPR029016">
    <property type="entry name" value="GAF-like_dom_sf"/>
</dbReference>
<evidence type="ECO:0000313" key="5">
    <source>
        <dbReference type="EMBL" id="KYH25932.1"/>
    </source>
</evidence>
<sequence length="669" mass="74778">MSQRTRTDRQGRSVLLATVTTAEQPRSDSSLASRSESDSDGVTDVLSFPDVEELYRTFTPKALELLDAIRRERPASITETARLVGRDVKNVHTELHRLDDAGAVSFVDDGRATRPVTEYDEVRLRVSFDEGAFAPDGTGDRSAPTEIPEAVYGRITDAVLSLDPAARVTYANERAEELLEHPAEEVVGSVIWNAFPEATGTVFEDQYRRAVRTQEPVSGEGYFGPLDAWFAVRAYPTETGVTAYFRDVTDRKRREQRLENQRAELAAINHLNGVIREITRMAIETPSRERIEQRLCEQLVDTERYAFAWIGSIERRTRDVTWDCMAGGDRSYLEACRTSIERTDPHGRGPTGTAIRTHEPQFVQDMRTDPDYGPWRSEALERGFRASAAIPITHDGVLYSVLNLYATRPNAFTKPVREALGHLGTVIGYAIHAAEQRTALLSESVREIELRNEDFAQRLVGSDSEVHLSVDRTVPTGEGRILHFMEVSEMSAEEFVDSITRVPTVEEVTLLEEDERDGSLVFEVTIAEPSLTGTLVSYGGRVRSVQTTADGTRIVAQLPPSAPIREVVEAVNEVHPGTELIAQRAVEREPRTTREIYSVIMDRLTEKQRAALETAYFAGYFEWPRSVTGEDVAAMLGITAPTFTNHMRIAERKLLAVLFSDDTDPISLE</sequence>
<evidence type="ECO:0000259" key="4">
    <source>
        <dbReference type="PROSITE" id="PS50112"/>
    </source>
</evidence>
<evidence type="ECO:0000256" key="3">
    <source>
        <dbReference type="SAM" id="MobiDB-lite"/>
    </source>
</evidence>
<dbReference type="Pfam" id="PF08448">
    <property type="entry name" value="PAS_4"/>
    <property type="match status" value="1"/>
</dbReference>
<dbReference type="SMART" id="SM00091">
    <property type="entry name" value="PAS"/>
    <property type="match status" value="1"/>
</dbReference>
<organism evidence="5 6">
    <name type="scientific">Halalkalicoccus paucihalophilus</name>
    <dbReference type="NCBI Taxonomy" id="1008153"/>
    <lineage>
        <taxon>Archaea</taxon>
        <taxon>Methanobacteriati</taxon>
        <taxon>Methanobacteriota</taxon>
        <taxon>Stenosarchaea group</taxon>
        <taxon>Halobacteria</taxon>
        <taxon>Halobacteriales</taxon>
        <taxon>Halococcaceae</taxon>
        <taxon>Halalkalicoccus</taxon>
    </lineage>
</organism>
<keyword evidence="6" id="KW-1185">Reference proteome</keyword>
<dbReference type="Pfam" id="PF04967">
    <property type="entry name" value="HTH_10"/>
    <property type="match status" value="1"/>
</dbReference>
<reference evidence="5 6" key="1">
    <citation type="submission" date="2016-02" db="EMBL/GenBank/DDBJ databases">
        <title>Genome sequence of Halalkalicoccus paucihalophilus DSM 24557.</title>
        <authorList>
            <person name="Poehlein A."/>
            <person name="Daniel R."/>
        </authorList>
    </citation>
    <scope>NUCLEOTIDE SEQUENCE [LARGE SCALE GENOMIC DNA]</scope>
    <source>
        <strain evidence="5 6">DSM 24557</strain>
    </source>
</reference>
<dbReference type="RefSeq" id="WP_084383711.1">
    <property type="nucleotide sequence ID" value="NZ_LTAZ01000005.1"/>
</dbReference>
<evidence type="ECO:0000256" key="2">
    <source>
        <dbReference type="ARBA" id="ARBA00023163"/>
    </source>
</evidence>
<feature type="domain" description="PAS" evidence="4">
    <location>
        <begin position="143"/>
        <end position="214"/>
    </location>
</feature>
<keyword evidence="1" id="KW-0805">Transcription regulation</keyword>
<dbReference type="OrthoDB" id="205707at2157"/>
<evidence type="ECO:0000256" key="1">
    <source>
        <dbReference type="ARBA" id="ARBA00023015"/>
    </source>
</evidence>
<dbReference type="Gene3D" id="1.10.10.10">
    <property type="entry name" value="Winged helix-like DNA-binding domain superfamily/Winged helix DNA-binding domain"/>
    <property type="match status" value="1"/>
</dbReference>
<dbReference type="InterPro" id="IPR000014">
    <property type="entry name" value="PAS"/>
</dbReference>
<dbReference type="SUPFAM" id="SSF55781">
    <property type="entry name" value="GAF domain-like"/>
    <property type="match status" value="1"/>
</dbReference>
<feature type="compositionally biased region" description="Basic and acidic residues" evidence="3">
    <location>
        <begin position="1"/>
        <end position="11"/>
    </location>
</feature>
<dbReference type="NCBIfam" id="TIGR00229">
    <property type="entry name" value="sensory_box"/>
    <property type="match status" value="1"/>
</dbReference>
<dbReference type="InterPro" id="IPR035965">
    <property type="entry name" value="PAS-like_dom_sf"/>
</dbReference>
<feature type="region of interest" description="Disordered" evidence="3">
    <location>
        <begin position="1"/>
        <end position="44"/>
    </location>
</feature>
<dbReference type="InterPro" id="IPR007050">
    <property type="entry name" value="HTH_bacterioopsin"/>
</dbReference>
<keyword evidence="2" id="KW-0804">Transcription</keyword>
<dbReference type="Pfam" id="PF25212">
    <property type="entry name" value="HVO_A0114"/>
    <property type="match status" value="1"/>
</dbReference>
<gene>
    <name evidence="5" type="primary">bat_7</name>
    <name evidence="5" type="ORF">HAPAU_26100</name>
</gene>
<dbReference type="CDD" id="cd00130">
    <property type="entry name" value="PAS"/>
    <property type="match status" value="1"/>
</dbReference>
<dbReference type="InterPro" id="IPR013656">
    <property type="entry name" value="PAS_4"/>
</dbReference>
<name>A0A151AEF9_9EURY</name>
<dbReference type="AlphaFoldDB" id="A0A151AEF9"/>
<dbReference type="Gene3D" id="3.30.450.40">
    <property type="match status" value="1"/>
</dbReference>
<dbReference type="InterPro" id="IPR036388">
    <property type="entry name" value="WH-like_DNA-bd_sf"/>
</dbReference>
<dbReference type="PANTHER" id="PTHR34236:SF1">
    <property type="entry name" value="DIMETHYL SULFOXIDE REDUCTASE TRANSCRIPTIONAL ACTIVATOR"/>
    <property type="match status" value="1"/>
</dbReference>
<dbReference type="SUPFAM" id="SSF55785">
    <property type="entry name" value="PYP-like sensor domain (PAS domain)"/>
    <property type="match status" value="1"/>
</dbReference>
<evidence type="ECO:0000313" key="6">
    <source>
        <dbReference type="Proteomes" id="UP000075321"/>
    </source>
</evidence>
<dbReference type="PANTHER" id="PTHR34236">
    <property type="entry name" value="DIMETHYL SULFOXIDE REDUCTASE TRANSCRIPTIONAL ACTIVATOR"/>
    <property type="match status" value="1"/>
</dbReference>
<comment type="caution">
    <text evidence="5">The sequence shown here is derived from an EMBL/GenBank/DDBJ whole genome shotgun (WGS) entry which is preliminary data.</text>
</comment>
<dbReference type="Pfam" id="PF15915">
    <property type="entry name" value="BAT"/>
    <property type="match status" value="1"/>
</dbReference>
<dbReference type="InterPro" id="IPR003018">
    <property type="entry name" value="GAF"/>
</dbReference>
<dbReference type="EMBL" id="LTAZ01000005">
    <property type="protein sequence ID" value="KYH25932.1"/>
    <property type="molecule type" value="Genomic_DNA"/>
</dbReference>
<protein>
    <submittedName>
        <fullName evidence="5">Bacterioopsin transcriptional activator</fullName>
    </submittedName>
</protein>
<dbReference type="InterPro" id="IPR031803">
    <property type="entry name" value="BAT_GAF/HTH-assoc"/>
</dbReference>